<dbReference type="RefSeq" id="WP_152813145.1">
    <property type="nucleotide sequence ID" value="NZ_VJXX01000001.1"/>
</dbReference>
<dbReference type="Proteomes" id="UP000326464">
    <property type="component" value="Unassembled WGS sequence"/>
</dbReference>
<dbReference type="PRINTS" id="PR00081">
    <property type="entry name" value="GDHRDH"/>
</dbReference>
<evidence type="ECO:0000256" key="1">
    <source>
        <dbReference type="ARBA" id="ARBA00006484"/>
    </source>
</evidence>
<accession>A0A7X1TN84</accession>
<keyword evidence="6" id="KW-1185">Reference proteome</keyword>
<comment type="caution">
    <text evidence="5">The sequence shown here is derived from an EMBL/GenBank/DDBJ whole genome shotgun (WGS) entry which is preliminary data.</text>
</comment>
<dbReference type="AlphaFoldDB" id="A0A7X1TN84"/>
<dbReference type="GO" id="GO:0016491">
    <property type="term" value="F:oxidoreductase activity"/>
    <property type="evidence" value="ECO:0007669"/>
    <property type="project" value="UniProtKB-KW"/>
</dbReference>
<keyword evidence="3" id="KW-0560">Oxidoreductase</keyword>
<dbReference type="PANTHER" id="PTHR24320:SF282">
    <property type="entry name" value="WW DOMAIN-CONTAINING OXIDOREDUCTASE"/>
    <property type="match status" value="1"/>
</dbReference>
<name>A0A7X1TN84_9MICC</name>
<proteinExistence type="inferred from homology"/>
<sequence>MARITTPFGSSSTASDVTRSIDFTGRRVVITGGASGIGIETARAFARIGAEVTLAVRNLEAAAPVAEELRASTGNQNIFLGRVDLADHASVKEFADAWTGPLHVLVNNAGIMALPELERTPEGWEMQFATNFLGHFALAHALHSALAAAGNARIVSLSSSGHLFSPVHFDDPHFDFIPYDAFLAYGQSKTATALFAVAITSRWAKDGITSNAVMPGAIATNLQRHTGGLRTPVERRKTPEQGAATTLYVATAPDLDGIGGRYFEDVNEAAAVDHRGPDYTGVAAYALDPVNADRLWDLAEGLLARRAS</sequence>
<evidence type="ECO:0000313" key="6">
    <source>
        <dbReference type="Proteomes" id="UP000326464"/>
    </source>
</evidence>
<dbReference type="OrthoDB" id="4577644at2"/>
<comment type="similarity">
    <text evidence="1">Belongs to the short-chain dehydrogenases/reductases (SDR) family.</text>
</comment>
<dbReference type="Pfam" id="PF00106">
    <property type="entry name" value="adh_short"/>
    <property type="match status" value="1"/>
</dbReference>
<dbReference type="PANTHER" id="PTHR24320">
    <property type="entry name" value="RETINOL DEHYDROGENASE"/>
    <property type="match status" value="1"/>
</dbReference>
<evidence type="ECO:0000256" key="2">
    <source>
        <dbReference type="ARBA" id="ARBA00022857"/>
    </source>
</evidence>
<evidence type="ECO:0000256" key="4">
    <source>
        <dbReference type="ARBA" id="ARBA00071493"/>
    </source>
</evidence>
<dbReference type="Gene3D" id="3.40.50.720">
    <property type="entry name" value="NAD(P)-binding Rossmann-like Domain"/>
    <property type="match status" value="1"/>
</dbReference>
<evidence type="ECO:0000313" key="5">
    <source>
        <dbReference type="EMBL" id="MPY10346.1"/>
    </source>
</evidence>
<protein>
    <recommendedName>
        <fullName evidence="4">Probable oxidoreductase</fullName>
    </recommendedName>
</protein>
<reference evidence="6" key="1">
    <citation type="submission" date="2019-07" db="EMBL/GenBank/DDBJ databases">
        <title>Arthrobacter KR32 sp. nov., isolated from mountain cheese made of cows milk.</title>
        <authorList>
            <person name="Flegler A."/>
        </authorList>
    </citation>
    <scope>NUCLEOTIDE SEQUENCE [LARGE SCALE GENOMIC DNA]</scope>
    <source>
        <strain evidence="6">KR32</strain>
    </source>
</reference>
<organism evidence="5 6">
    <name type="scientific">Arthrobacter bussei</name>
    <dbReference type="NCBI Taxonomy" id="2594179"/>
    <lineage>
        <taxon>Bacteria</taxon>
        <taxon>Bacillati</taxon>
        <taxon>Actinomycetota</taxon>
        <taxon>Actinomycetes</taxon>
        <taxon>Micrococcales</taxon>
        <taxon>Micrococcaceae</taxon>
        <taxon>Arthrobacter</taxon>
    </lineage>
</organism>
<dbReference type="SUPFAM" id="SSF51735">
    <property type="entry name" value="NAD(P)-binding Rossmann-fold domains"/>
    <property type="match status" value="1"/>
</dbReference>
<dbReference type="InterPro" id="IPR002347">
    <property type="entry name" value="SDR_fam"/>
</dbReference>
<keyword evidence="2" id="KW-0521">NADP</keyword>
<evidence type="ECO:0000256" key="3">
    <source>
        <dbReference type="ARBA" id="ARBA00023002"/>
    </source>
</evidence>
<dbReference type="FunFam" id="3.40.50.720:FF:000594">
    <property type="entry name" value="Short-chain oxidoreductase"/>
    <property type="match status" value="1"/>
</dbReference>
<dbReference type="EMBL" id="VJXX01000001">
    <property type="protein sequence ID" value="MPY10346.1"/>
    <property type="molecule type" value="Genomic_DNA"/>
</dbReference>
<dbReference type="InterPro" id="IPR036291">
    <property type="entry name" value="NAD(P)-bd_dom_sf"/>
</dbReference>
<gene>
    <name evidence="5" type="ORF">FNH21_06355</name>
</gene>